<dbReference type="EMBL" id="MU863646">
    <property type="protein sequence ID" value="KAK4099772.1"/>
    <property type="molecule type" value="Genomic_DNA"/>
</dbReference>
<comment type="caution">
    <text evidence="2">The sequence shown here is derived from an EMBL/GenBank/DDBJ whole genome shotgun (WGS) entry which is preliminary data.</text>
</comment>
<name>A0AAN6Q2I4_9PEZI</name>
<feature type="region of interest" description="Disordered" evidence="1">
    <location>
        <begin position="140"/>
        <end position="159"/>
    </location>
</feature>
<sequence length="159" mass="17610">MSSHYGFHERPDFLMSWGDAVGNCQRPRDTPWFCFNPADDQTGPSPREIGRSGGAQATSARPTSGSRTAGLGRLGMGDGAFPDAIHVTRSLVKQLLIFRHQTMNLKRPHRVKEGVLRRRRCPTCKARSGIKVAHIPQGVTSRNTHYRRSAGKPPNSFSM</sequence>
<gene>
    <name evidence="2" type="ORF">N658DRAFT_153656</name>
</gene>
<evidence type="ECO:0000313" key="3">
    <source>
        <dbReference type="Proteomes" id="UP001305647"/>
    </source>
</evidence>
<accession>A0AAN6Q2I4</accession>
<feature type="region of interest" description="Disordered" evidence="1">
    <location>
        <begin position="36"/>
        <end position="71"/>
    </location>
</feature>
<reference evidence="2" key="2">
    <citation type="submission" date="2023-05" db="EMBL/GenBank/DDBJ databases">
        <authorList>
            <consortium name="Lawrence Berkeley National Laboratory"/>
            <person name="Steindorff A."/>
            <person name="Hensen N."/>
            <person name="Bonometti L."/>
            <person name="Westerberg I."/>
            <person name="Brannstrom I.O."/>
            <person name="Guillou S."/>
            <person name="Cros-Aarteil S."/>
            <person name="Calhoun S."/>
            <person name="Haridas S."/>
            <person name="Kuo A."/>
            <person name="Mondo S."/>
            <person name="Pangilinan J."/>
            <person name="Riley R."/>
            <person name="Labutti K."/>
            <person name="Andreopoulos B."/>
            <person name="Lipzen A."/>
            <person name="Chen C."/>
            <person name="Yanf M."/>
            <person name="Daum C."/>
            <person name="Ng V."/>
            <person name="Clum A."/>
            <person name="Ohm R."/>
            <person name="Martin F."/>
            <person name="Silar P."/>
            <person name="Natvig D."/>
            <person name="Lalanne C."/>
            <person name="Gautier V."/>
            <person name="Ament-Velasquez S.L."/>
            <person name="Kruys A."/>
            <person name="Hutchinson M.I."/>
            <person name="Powell A.J."/>
            <person name="Barry K."/>
            <person name="Miller A.N."/>
            <person name="Grigoriev I.V."/>
            <person name="Debuchy R."/>
            <person name="Gladieux P."/>
            <person name="Thoren M.H."/>
            <person name="Johannesson H."/>
        </authorList>
    </citation>
    <scope>NUCLEOTIDE SEQUENCE</scope>
    <source>
        <strain evidence="2">CBS 757.83</strain>
    </source>
</reference>
<dbReference type="AlphaFoldDB" id="A0AAN6Q2I4"/>
<organism evidence="2 3">
    <name type="scientific">Parathielavia hyrcaniae</name>
    <dbReference type="NCBI Taxonomy" id="113614"/>
    <lineage>
        <taxon>Eukaryota</taxon>
        <taxon>Fungi</taxon>
        <taxon>Dikarya</taxon>
        <taxon>Ascomycota</taxon>
        <taxon>Pezizomycotina</taxon>
        <taxon>Sordariomycetes</taxon>
        <taxon>Sordariomycetidae</taxon>
        <taxon>Sordariales</taxon>
        <taxon>Chaetomiaceae</taxon>
        <taxon>Parathielavia</taxon>
    </lineage>
</organism>
<evidence type="ECO:0000256" key="1">
    <source>
        <dbReference type="SAM" id="MobiDB-lite"/>
    </source>
</evidence>
<reference evidence="2" key="1">
    <citation type="journal article" date="2023" name="Mol. Phylogenet. Evol.">
        <title>Genome-scale phylogeny and comparative genomics of the fungal order Sordariales.</title>
        <authorList>
            <person name="Hensen N."/>
            <person name="Bonometti L."/>
            <person name="Westerberg I."/>
            <person name="Brannstrom I.O."/>
            <person name="Guillou S."/>
            <person name="Cros-Aarteil S."/>
            <person name="Calhoun S."/>
            <person name="Haridas S."/>
            <person name="Kuo A."/>
            <person name="Mondo S."/>
            <person name="Pangilinan J."/>
            <person name="Riley R."/>
            <person name="LaButti K."/>
            <person name="Andreopoulos B."/>
            <person name="Lipzen A."/>
            <person name="Chen C."/>
            <person name="Yan M."/>
            <person name="Daum C."/>
            <person name="Ng V."/>
            <person name="Clum A."/>
            <person name="Steindorff A."/>
            <person name="Ohm R.A."/>
            <person name="Martin F."/>
            <person name="Silar P."/>
            <person name="Natvig D.O."/>
            <person name="Lalanne C."/>
            <person name="Gautier V."/>
            <person name="Ament-Velasquez S.L."/>
            <person name="Kruys A."/>
            <person name="Hutchinson M.I."/>
            <person name="Powell A.J."/>
            <person name="Barry K."/>
            <person name="Miller A.N."/>
            <person name="Grigoriev I.V."/>
            <person name="Debuchy R."/>
            <person name="Gladieux P."/>
            <person name="Hiltunen Thoren M."/>
            <person name="Johannesson H."/>
        </authorList>
    </citation>
    <scope>NUCLEOTIDE SEQUENCE</scope>
    <source>
        <strain evidence="2">CBS 757.83</strain>
    </source>
</reference>
<feature type="compositionally biased region" description="Polar residues" evidence="1">
    <location>
        <begin position="55"/>
        <end position="67"/>
    </location>
</feature>
<proteinExistence type="predicted"/>
<protein>
    <submittedName>
        <fullName evidence="2">Uncharacterized protein</fullName>
    </submittedName>
</protein>
<evidence type="ECO:0000313" key="2">
    <source>
        <dbReference type="EMBL" id="KAK4099772.1"/>
    </source>
</evidence>
<keyword evidence="3" id="KW-1185">Reference proteome</keyword>
<dbReference type="Proteomes" id="UP001305647">
    <property type="component" value="Unassembled WGS sequence"/>
</dbReference>